<protein>
    <submittedName>
        <fullName evidence="2">Small heat shock protein HSP20</fullName>
    </submittedName>
</protein>
<reference evidence="2" key="2">
    <citation type="submission" date="2020-06" db="EMBL/GenBank/DDBJ databases">
        <title>Helianthus annuus Genome sequencing and assembly Release 2.</title>
        <authorList>
            <person name="Gouzy J."/>
            <person name="Langlade N."/>
            <person name="Munos S."/>
        </authorList>
    </citation>
    <scope>NUCLEOTIDE SEQUENCE</scope>
    <source>
        <tissue evidence="2">Leaves</tissue>
    </source>
</reference>
<evidence type="ECO:0000313" key="2">
    <source>
        <dbReference type="EMBL" id="KAF5795170.1"/>
    </source>
</evidence>
<evidence type="ECO:0000256" key="1">
    <source>
        <dbReference type="ARBA" id="ARBA00023016"/>
    </source>
</evidence>
<accession>A0A9K3NCX5</accession>
<dbReference type="Gramene" id="mRNA:HanXRQr2_Chr08g0336541">
    <property type="protein sequence ID" value="mRNA:HanXRQr2_Chr08g0336541"/>
    <property type="gene ID" value="HanXRQr2_Chr08g0336541"/>
</dbReference>
<dbReference type="InterPro" id="IPR044656">
    <property type="entry name" value="HSP14.7/HSP23.5/HSP23.6-like"/>
</dbReference>
<sequence>MVLSLRYYIESKMASSLRLITSNLIKRSFRPTVVSASRFLSINRSYTTMPTDDSSVQSPIRLLCPKISSVSFEMDLDSRERSLTLKVPDQGLKINLDLPGLKLEDMRACAEHNTLFLQGKLLKEGDMSLPDQTSSEIKEERIPKKDDNIVNIIANDIIDSFCDITATRSWIYYDMFSDRSILGKGLCQVIATLSPINSFSIYKCVTRRGLEIKMSMPGRQKMKLTKQGLHVSLKMSELQREDIKLFFEYDTFFIEGKTKTEHYITGIHLPEGIQKKHNLIRRRMKHGIFYATLPCCVKKEELPGIKDQLKLT</sequence>
<organism evidence="2 3">
    <name type="scientific">Helianthus annuus</name>
    <name type="common">Common sunflower</name>
    <dbReference type="NCBI Taxonomy" id="4232"/>
    <lineage>
        <taxon>Eukaryota</taxon>
        <taxon>Viridiplantae</taxon>
        <taxon>Streptophyta</taxon>
        <taxon>Embryophyta</taxon>
        <taxon>Tracheophyta</taxon>
        <taxon>Spermatophyta</taxon>
        <taxon>Magnoliopsida</taxon>
        <taxon>eudicotyledons</taxon>
        <taxon>Gunneridae</taxon>
        <taxon>Pentapetalae</taxon>
        <taxon>asterids</taxon>
        <taxon>campanulids</taxon>
        <taxon>Asterales</taxon>
        <taxon>Asteraceae</taxon>
        <taxon>Asteroideae</taxon>
        <taxon>Heliantheae alliance</taxon>
        <taxon>Heliantheae</taxon>
        <taxon>Helianthus</taxon>
    </lineage>
</organism>
<dbReference type="EMBL" id="MNCJ02000323">
    <property type="protein sequence ID" value="KAF5795170.1"/>
    <property type="molecule type" value="Genomic_DNA"/>
</dbReference>
<keyword evidence="1 2" id="KW-0346">Stress response</keyword>
<reference evidence="2" key="1">
    <citation type="journal article" date="2017" name="Nature">
        <title>The sunflower genome provides insights into oil metabolism, flowering and Asterid evolution.</title>
        <authorList>
            <person name="Badouin H."/>
            <person name="Gouzy J."/>
            <person name="Grassa C.J."/>
            <person name="Murat F."/>
            <person name="Staton S.E."/>
            <person name="Cottret L."/>
            <person name="Lelandais-Briere C."/>
            <person name="Owens G.L."/>
            <person name="Carrere S."/>
            <person name="Mayjonade B."/>
            <person name="Legrand L."/>
            <person name="Gill N."/>
            <person name="Kane N.C."/>
            <person name="Bowers J.E."/>
            <person name="Hubner S."/>
            <person name="Bellec A."/>
            <person name="Berard A."/>
            <person name="Berges H."/>
            <person name="Blanchet N."/>
            <person name="Boniface M.C."/>
            <person name="Brunel D."/>
            <person name="Catrice O."/>
            <person name="Chaidir N."/>
            <person name="Claudel C."/>
            <person name="Donnadieu C."/>
            <person name="Faraut T."/>
            <person name="Fievet G."/>
            <person name="Helmstetter N."/>
            <person name="King M."/>
            <person name="Knapp S.J."/>
            <person name="Lai Z."/>
            <person name="Le Paslier M.C."/>
            <person name="Lippi Y."/>
            <person name="Lorenzon L."/>
            <person name="Mandel J.R."/>
            <person name="Marage G."/>
            <person name="Marchand G."/>
            <person name="Marquand E."/>
            <person name="Bret-Mestries E."/>
            <person name="Morien E."/>
            <person name="Nambeesan S."/>
            <person name="Nguyen T."/>
            <person name="Pegot-Espagnet P."/>
            <person name="Pouilly N."/>
            <person name="Raftis F."/>
            <person name="Sallet E."/>
            <person name="Schiex T."/>
            <person name="Thomas J."/>
            <person name="Vandecasteele C."/>
            <person name="Vares D."/>
            <person name="Vear F."/>
            <person name="Vautrin S."/>
            <person name="Crespi M."/>
            <person name="Mangin B."/>
            <person name="Burke J.M."/>
            <person name="Salse J."/>
            <person name="Munos S."/>
            <person name="Vincourt P."/>
            <person name="Rieseberg L.H."/>
            <person name="Langlade N.B."/>
        </authorList>
    </citation>
    <scope>NUCLEOTIDE SEQUENCE</scope>
    <source>
        <tissue evidence="2">Leaves</tissue>
    </source>
</reference>
<dbReference type="PANTHER" id="PTHR46991">
    <property type="entry name" value="23.5 KDA HEAT SHOCK PROTEIN, MITOCHONDRIAL"/>
    <property type="match status" value="1"/>
</dbReference>
<gene>
    <name evidence="2" type="ORF">HanXRQr2_Chr08g0336541</name>
</gene>
<proteinExistence type="predicted"/>
<dbReference type="Proteomes" id="UP000215914">
    <property type="component" value="Unassembled WGS sequence"/>
</dbReference>
<name>A0A9K3NCX5_HELAN</name>
<dbReference type="PANTHER" id="PTHR46991:SF11">
    <property type="entry name" value="SMALL HEAT SHOCK PROTEIN HSPF"/>
    <property type="match status" value="1"/>
</dbReference>
<dbReference type="AlphaFoldDB" id="A0A9K3NCX5"/>
<comment type="caution">
    <text evidence="2">The sequence shown here is derived from an EMBL/GenBank/DDBJ whole genome shotgun (WGS) entry which is preliminary data.</text>
</comment>
<keyword evidence="3" id="KW-1185">Reference proteome</keyword>
<evidence type="ECO:0000313" key="3">
    <source>
        <dbReference type="Proteomes" id="UP000215914"/>
    </source>
</evidence>